<dbReference type="OrthoDB" id="9797538at2"/>
<accession>R4YYL4</accession>
<dbReference type="Proteomes" id="UP000018291">
    <property type="component" value="Unassembled WGS sequence"/>
</dbReference>
<evidence type="ECO:0000313" key="6">
    <source>
        <dbReference type="Proteomes" id="UP000018291"/>
    </source>
</evidence>
<comment type="caution">
    <text evidence="5">The sequence shown here is derived from an EMBL/GenBank/DDBJ whole genome shotgun (WGS) entry which is preliminary data.</text>
</comment>
<dbReference type="HOGENOM" id="CLU_010194_2_1_11"/>
<dbReference type="Pfam" id="PF00106">
    <property type="entry name" value="adh_short"/>
    <property type="match status" value="1"/>
</dbReference>
<keyword evidence="2 5" id="KW-0560">Oxidoreductase</keyword>
<dbReference type="PRINTS" id="PR00080">
    <property type="entry name" value="SDRFAMILY"/>
</dbReference>
<dbReference type="PANTHER" id="PTHR44196">
    <property type="entry name" value="DEHYDROGENASE/REDUCTASE SDR FAMILY MEMBER 7B"/>
    <property type="match status" value="1"/>
</dbReference>
<reference evidence="5 6" key="1">
    <citation type="journal article" date="2013" name="ISME J.">
        <title>Metabolic model for the filamentous 'Candidatus Microthrix parvicella' based on genomic and metagenomic analyses.</title>
        <authorList>
            <person name="Jon McIlroy S."/>
            <person name="Kristiansen R."/>
            <person name="Albertsen M."/>
            <person name="Michael Karst S."/>
            <person name="Rossetti S."/>
            <person name="Lund Nielsen J."/>
            <person name="Tandoi V."/>
            <person name="James Seviour R."/>
            <person name="Nielsen P.H."/>
        </authorList>
    </citation>
    <scope>NUCLEOTIDE SEQUENCE [LARGE SCALE GENOMIC DNA]</scope>
    <source>
        <strain evidence="5 6">RN1</strain>
    </source>
</reference>
<evidence type="ECO:0000256" key="1">
    <source>
        <dbReference type="ARBA" id="ARBA00006484"/>
    </source>
</evidence>
<dbReference type="Gene3D" id="3.40.50.720">
    <property type="entry name" value="NAD(P)-binding Rossmann-like Domain"/>
    <property type="match status" value="1"/>
</dbReference>
<dbReference type="EC" id="1.1.1.-" evidence="5"/>
<dbReference type="AlphaFoldDB" id="R4YYL4"/>
<dbReference type="RefSeq" id="WP_012223082.1">
    <property type="nucleotide sequence ID" value="NZ_HG422565.1"/>
</dbReference>
<sequence>MQHPWNTALVTGASSGIGAAIARQLAIAGVDLTVVARRRDRLDELVTGLAGPGRGQVDTLVADLTNPASMAEVVARLTDPDRPVDLLVNCAGVGASGPFAEGDFDAYRQVIDLNVTALVELSHAAVTPMRERERGWIMNISSLGGHAPGPGFAVYSATKAFVTSFSESLHEELNSSHVVVTAICPGATHTEFGETGGATGDDLPGFLWQSADQVATEALVATASGKTVRVTGMANRVSAAITTVLPRTANRKIAALVADRL</sequence>
<dbReference type="InterPro" id="IPR002347">
    <property type="entry name" value="SDR_fam"/>
</dbReference>
<name>R4YYL4_9ACTN</name>
<dbReference type="SUPFAM" id="SSF51735">
    <property type="entry name" value="NAD(P)-binding Rossmann-fold domains"/>
    <property type="match status" value="1"/>
</dbReference>
<protein>
    <submittedName>
        <fullName evidence="5">Putative Short-chain dehydrogenase/reductase SDR</fullName>
        <ecNumber evidence="5">1.1.1.-</ecNumber>
    </submittedName>
</protein>
<dbReference type="EMBL" id="CANL01000001">
    <property type="protein sequence ID" value="CCM62056.1"/>
    <property type="molecule type" value="Genomic_DNA"/>
</dbReference>
<dbReference type="STRING" id="1229780.BN381_10287"/>
<dbReference type="GO" id="GO:0016491">
    <property type="term" value="F:oxidoreductase activity"/>
    <property type="evidence" value="ECO:0007669"/>
    <property type="project" value="UniProtKB-KW"/>
</dbReference>
<dbReference type="PIRSF" id="PIRSF000126">
    <property type="entry name" value="11-beta-HSD1"/>
    <property type="match status" value="1"/>
</dbReference>
<organism evidence="5 6">
    <name type="scientific">Candidatus Neomicrothrix parvicella RN1</name>
    <dbReference type="NCBI Taxonomy" id="1229780"/>
    <lineage>
        <taxon>Bacteria</taxon>
        <taxon>Bacillati</taxon>
        <taxon>Actinomycetota</taxon>
        <taxon>Acidimicrobiia</taxon>
        <taxon>Acidimicrobiales</taxon>
        <taxon>Microthrixaceae</taxon>
        <taxon>Candidatus Neomicrothrix</taxon>
    </lineage>
</organism>
<evidence type="ECO:0000313" key="5">
    <source>
        <dbReference type="EMBL" id="CCM62056.1"/>
    </source>
</evidence>
<comment type="similarity">
    <text evidence="1 3">Belongs to the short-chain dehydrogenases/reductases (SDR) family.</text>
</comment>
<proteinExistence type="inferred from homology"/>
<dbReference type="PRINTS" id="PR00081">
    <property type="entry name" value="GDHRDH"/>
</dbReference>
<dbReference type="PANTHER" id="PTHR44196:SF2">
    <property type="entry name" value="SHORT-CHAIN DEHYDROGENASE-RELATED"/>
    <property type="match status" value="1"/>
</dbReference>
<dbReference type="InterPro" id="IPR020904">
    <property type="entry name" value="Sc_DH/Rdtase_CS"/>
</dbReference>
<dbReference type="PROSITE" id="PS00061">
    <property type="entry name" value="ADH_SHORT"/>
    <property type="match status" value="1"/>
</dbReference>
<evidence type="ECO:0000256" key="2">
    <source>
        <dbReference type="ARBA" id="ARBA00023002"/>
    </source>
</evidence>
<evidence type="ECO:0000259" key="4">
    <source>
        <dbReference type="SMART" id="SM00822"/>
    </source>
</evidence>
<feature type="domain" description="Ketoreductase" evidence="4">
    <location>
        <begin position="6"/>
        <end position="186"/>
    </location>
</feature>
<dbReference type="SMART" id="SM00822">
    <property type="entry name" value="PKS_KR"/>
    <property type="match status" value="1"/>
</dbReference>
<dbReference type="GO" id="GO:0016020">
    <property type="term" value="C:membrane"/>
    <property type="evidence" value="ECO:0007669"/>
    <property type="project" value="TreeGrafter"/>
</dbReference>
<dbReference type="InterPro" id="IPR036291">
    <property type="entry name" value="NAD(P)-bd_dom_sf"/>
</dbReference>
<dbReference type="eggNOG" id="COG0300">
    <property type="taxonomic scope" value="Bacteria"/>
</dbReference>
<dbReference type="InterPro" id="IPR057326">
    <property type="entry name" value="KR_dom"/>
</dbReference>
<gene>
    <name evidence="5" type="ORF">BN381_10287</name>
</gene>
<dbReference type="CDD" id="cd05233">
    <property type="entry name" value="SDR_c"/>
    <property type="match status" value="1"/>
</dbReference>
<keyword evidence="6" id="KW-1185">Reference proteome</keyword>
<evidence type="ECO:0000256" key="3">
    <source>
        <dbReference type="RuleBase" id="RU000363"/>
    </source>
</evidence>